<dbReference type="RefSeq" id="WP_213001898.1">
    <property type="nucleotide sequence ID" value="NZ_BAAATW010000014.1"/>
</dbReference>
<name>A0A919T132_9ACTN</name>
<protein>
    <submittedName>
        <fullName evidence="3">Glycosyl transferase</fullName>
    </submittedName>
</protein>
<dbReference type="EMBL" id="BOQP01000046">
    <property type="protein sequence ID" value="GIM81032.1"/>
    <property type="molecule type" value="Genomic_DNA"/>
</dbReference>
<gene>
    <name evidence="3" type="ORF">Aco04nite_74530</name>
</gene>
<feature type="transmembrane region" description="Helical" evidence="2">
    <location>
        <begin position="219"/>
        <end position="236"/>
    </location>
</feature>
<feature type="transmembrane region" description="Helical" evidence="2">
    <location>
        <begin position="421"/>
        <end position="439"/>
    </location>
</feature>
<evidence type="ECO:0000256" key="1">
    <source>
        <dbReference type="SAM" id="MobiDB-lite"/>
    </source>
</evidence>
<dbReference type="GO" id="GO:0016740">
    <property type="term" value="F:transferase activity"/>
    <property type="evidence" value="ECO:0007669"/>
    <property type="project" value="UniProtKB-KW"/>
</dbReference>
<feature type="transmembrane region" description="Helical" evidence="2">
    <location>
        <begin position="115"/>
        <end position="139"/>
    </location>
</feature>
<feature type="transmembrane region" description="Helical" evidence="2">
    <location>
        <begin position="384"/>
        <end position="409"/>
    </location>
</feature>
<feature type="transmembrane region" description="Helical" evidence="2">
    <location>
        <begin position="248"/>
        <end position="268"/>
    </location>
</feature>
<keyword evidence="2" id="KW-0472">Membrane</keyword>
<evidence type="ECO:0000313" key="3">
    <source>
        <dbReference type="EMBL" id="GIM81032.1"/>
    </source>
</evidence>
<feature type="transmembrane region" description="Helical" evidence="2">
    <location>
        <begin position="321"/>
        <end position="339"/>
    </location>
</feature>
<keyword evidence="2" id="KW-0812">Transmembrane</keyword>
<dbReference type="AlphaFoldDB" id="A0A919T132"/>
<organism evidence="3 4">
    <name type="scientific">Winogradskya consettensis</name>
    <dbReference type="NCBI Taxonomy" id="113560"/>
    <lineage>
        <taxon>Bacteria</taxon>
        <taxon>Bacillati</taxon>
        <taxon>Actinomycetota</taxon>
        <taxon>Actinomycetes</taxon>
        <taxon>Micromonosporales</taxon>
        <taxon>Micromonosporaceae</taxon>
        <taxon>Winogradskya</taxon>
    </lineage>
</organism>
<proteinExistence type="predicted"/>
<accession>A0A919T132</accession>
<feature type="transmembrane region" description="Helical" evidence="2">
    <location>
        <begin position="29"/>
        <end position="48"/>
    </location>
</feature>
<feature type="transmembrane region" description="Helical" evidence="2">
    <location>
        <begin position="346"/>
        <end position="364"/>
    </location>
</feature>
<feature type="region of interest" description="Disordered" evidence="1">
    <location>
        <begin position="1"/>
        <end position="20"/>
    </location>
</feature>
<keyword evidence="3" id="KW-0808">Transferase</keyword>
<evidence type="ECO:0000256" key="2">
    <source>
        <dbReference type="SAM" id="Phobius"/>
    </source>
</evidence>
<comment type="caution">
    <text evidence="3">The sequence shown here is derived from an EMBL/GenBank/DDBJ whole genome shotgun (WGS) entry which is preliminary data.</text>
</comment>
<reference evidence="3" key="1">
    <citation type="submission" date="2021-03" db="EMBL/GenBank/DDBJ databases">
        <title>Whole genome shotgun sequence of Actinoplanes consettensis NBRC 14913.</title>
        <authorList>
            <person name="Komaki H."/>
            <person name="Tamura T."/>
        </authorList>
    </citation>
    <scope>NUCLEOTIDE SEQUENCE</scope>
    <source>
        <strain evidence="3">NBRC 14913</strain>
    </source>
</reference>
<keyword evidence="2" id="KW-1133">Transmembrane helix</keyword>
<keyword evidence="4" id="KW-1185">Reference proteome</keyword>
<dbReference type="Proteomes" id="UP000680865">
    <property type="component" value="Unassembled WGS sequence"/>
</dbReference>
<feature type="transmembrane region" description="Helical" evidence="2">
    <location>
        <begin position="196"/>
        <end position="213"/>
    </location>
</feature>
<sequence>MPTIEEEVSPAPAEQLTPEPRTRRGLGSLWALLSYPVLAVVVMIQLWISPSGRVLASNDDDHGFFLFVLAHGERVVFHGDNPFFTDRMNVPDGVNLMANTSVLALTVPFAPITHFFGPGLSLVLLLTLGLAGTAAAWWWVFTRHLVRSRRAAWIGGLWCGFAPAMVSHANGHLNFVAQFVVPFIVWQVLRLREPGRIVRGGVTLGLLVVVQVFLNEEVLLFTAMALLVFVVAYACFNLAQARDVARRFLLGLGVAGVTALALLAYPLWWQFSGPQSYSGQPFEPGKFVTDLFAIGAYARQSLAGNGAIARTLSVSPTEDDSFWGVPMLVMLVVCGVMLWRNLAARAAMIAGFVLLIASLGPRLRVGGVDTGIPMPFALVQHVPIIDLVSVTRFAMVPTTLIGVLLALACDRVPALGPRRQVAFWLGMVAAVVPVLPKPLPVVDAPPLPPFVAQGIWREYVDQDETIVTVPLPEVTTGRTGMRWFALTGLDYPVPRGYFMGPANSSDRTGSWNAAPRPTADLLRIAGAYGRRPVISEADRSAAFEDLAYWRASVVVLTPDAPNRELMASILTELLGFAPKEVGGVQLWDLRGMLHPTG</sequence>
<evidence type="ECO:0000313" key="4">
    <source>
        <dbReference type="Proteomes" id="UP000680865"/>
    </source>
</evidence>